<proteinExistence type="predicted"/>
<feature type="region of interest" description="Disordered" evidence="1">
    <location>
        <begin position="129"/>
        <end position="150"/>
    </location>
</feature>
<dbReference type="AlphaFoldDB" id="A0A371BEN4"/>
<dbReference type="Proteomes" id="UP000263833">
    <property type="component" value="Unassembled WGS sequence"/>
</dbReference>
<organism evidence="2 3">
    <name type="scientific">Sphingorhabdus pulchriflava</name>
    <dbReference type="NCBI Taxonomy" id="2292257"/>
    <lineage>
        <taxon>Bacteria</taxon>
        <taxon>Pseudomonadati</taxon>
        <taxon>Pseudomonadota</taxon>
        <taxon>Alphaproteobacteria</taxon>
        <taxon>Sphingomonadales</taxon>
        <taxon>Sphingomonadaceae</taxon>
        <taxon>Sphingorhabdus</taxon>
    </lineage>
</organism>
<dbReference type="OrthoDB" id="7582310at2"/>
<sequence length="259" mass="28481">MNMIPIFALMLAPNPPVPINEAQMRDIGCVATIGIIANEQRTGQELPETFPDLRESGKRWAGMVGARVMEESGQPREVVAFAIQQSVEAEQARVIEMNDAKDPMDYVRGRVKLCKAFMDAQLAAADAATPVAPTDNSPTMLALEPAPKTDEPDKIAQYRTQLGEDLGNPHRIRYCKTLVDISYKEITDREGADSRDAKAFGRLAQAFAFRAQGLSPAEKPKPISAEELQTELEKEPSNEEKMARCLRLGESLALAMPPE</sequence>
<accession>A0A371BEN4</accession>
<evidence type="ECO:0000313" key="2">
    <source>
        <dbReference type="EMBL" id="RDV06065.1"/>
    </source>
</evidence>
<reference evidence="3" key="1">
    <citation type="submission" date="2018-08" db="EMBL/GenBank/DDBJ databases">
        <authorList>
            <person name="Kim S.-J."/>
            <person name="Jung G.-Y."/>
        </authorList>
    </citation>
    <scope>NUCLEOTIDE SEQUENCE [LARGE SCALE GENOMIC DNA]</scope>
    <source>
        <strain evidence="3">GY_G</strain>
    </source>
</reference>
<keyword evidence="3" id="KW-1185">Reference proteome</keyword>
<protein>
    <submittedName>
        <fullName evidence="2">Uncharacterized protein</fullName>
    </submittedName>
</protein>
<evidence type="ECO:0000256" key="1">
    <source>
        <dbReference type="SAM" id="MobiDB-lite"/>
    </source>
</evidence>
<name>A0A371BEN4_9SPHN</name>
<evidence type="ECO:0000313" key="3">
    <source>
        <dbReference type="Proteomes" id="UP000263833"/>
    </source>
</evidence>
<comment type="caution">
    <text evidence="2">The sequence shown here is derived from an EMBL/GenBank/DDBJ whole genome shotgun (WGS) entry which is preliminary data.</text>
</comment>
<dbReference type="EMBL" id="QRGP01000001">
    <property type="protein sequence ID" value="RDV06065.1"/>
    <property type="molecule type" value="Genomic_DNA"/>
</dbReference>
<dbReference type="RefSeq" id="WP_115547624.1">
    <property type="nucleotide sequence ID" value="NZ_QRGP01000001.1"/>
</dbReference>
<gene>
    <name evidence="2" type="ORF">DXH95_01045</name>
</gene>